<dbReference type="RefSeq" id="WP_350345010.1">
    <property type="nucleotide sequence ID" value="NZ_CP158367.1"/>
</dbReference>
<dbReference type="SUPFAM" id="SSF51735">
    <property type="entry name" value="NAD(P)-binding Rossmann-fold domains"/>
    <property type="match status" value="1"/>
</dbReference>
<feature type="domain" description="D-isomer specific 2-hydroxyacid dehydrogenase NAD-binding" evidence="1">
    <location>
        <begin position="142"/>
        <end position="237"/>
    </location>
</feature>
<sequence length="286" mass="31417">MSVIHLIGGDDRELYLSESLKSKGYTLRLWGFENKGFDKFNLETINKAIKPSDQILFPMSGTNEHGVVKGKYSKVPIVIDESFFLQLPNNTTICIGWARQWFLDLAQKYRCAVKQVANDDELAILNSIPSAEGAIQMAIENSEITIHGSKVLVIGFGRCGITLARKLYGLGAKITIVTRNPVNLARAFEMGFESIHPNQANSYYNNAEIIFNTAPTMVLTKNELDLLKKVEVIIDIASSPGGVDFAYSKKIGVKALLAPGLPGVIAPKTAGKMLGKVLPKFLKEEI</sequence>
<dbReference type="InterPro" id="IPR031629">
    <property type="entry name" value="DpaA_N"/>
</dbReference>
<accession>A0AAU7VQD8</accession>
<dbReference type="NCBIfam" id="NF006162">
    <property type="entry name" value="PRK08306.1"/>
    <property type="match status" value="1"/>
</dbReference>
<evidence type="ECO:0000259" key="2">
    <source>
        <dbReference type="Pfam" id="PF16924"/>
    </source>
</evidence>
<organism evidence="3">
    <name type="scientific">Proteinivorax tanatarense</name>
    <dbReference type="NCBI Taxonomy" id="1260629"/>
    <lineage>
        <taxon>Bacteria</taxon>
        <taxon>Bacillati</taxon>
        <taxon>Bacillota</taxon>
        <taxon>Clostridia</taxon>
        <taxon>Eubacteriales</taxon>
        <taxon>Proteinivoracaceae</taxon>
        <taxon>Proteinivorax</taxon>
    </lineage>
</organism>
<protein>
    <submittedName>
        <fullName evidence="3">Dipicolinate synthase subunit DpsA</fullName>
    </submittedName>
</protein>
<gene>
    <name evidence="3" type="primary">dpsA</name>
    <name evidence="3" type="ORF">PRVXT_001459</name>
</gene>
<name>A0AAU7VQD8_9FIRM</name>
<reference evidence="3" key="2">
    <citation type="submission" date="2024-06" db="EMBL/GenBank/DDBJ databases">
        <authorList>
            <person name="Petrova K.O."/>
            <person name="Toshchakov S.V."/>
            <person name="Boltjanskaja Y.V."/>
            <person name="Kevbrin V."/>
        </authorList>
    </citation>
    <scope>NUCLEOTIDE SEQUENCE</scope>
    <source>
        <strain evidence="3">Z-910T</strain>
    </source>
</reference>
<dbReference type="Gene3D" id="3.40.50.720">
    <property type="entry name" value="NAD(P)-binding Rossmann-like Domain"/>
    <property type="match status" value="1"/>
</dbReference>
<reference evidence="3" key="1">
    <citation type="journal article" date="2013" name="Extremophiles">
        <title>Proteinivorax tanatarense gen. nov., sp. nov., an anaerobic, haloalkaliphilic, proteolytic bacterium isolated from a decaying algal bloom, and proposal of Proteinivoraceae fam. nov.</title>
        <authorList>
            <person name="Kevbrin V."/>
            <person name="Boltyanskaya Y."/>
            <person name="Zhilina T."/>
            <person name="Kolganova T."/>
            <person name="Lavrentjeva E."/>
            <person name="Kuznetsov B."/>
        </authorList>
    </citation>
    <scope>NUCLEOTIDE SEQUENCE</scope>
    <source>
        <strain evidence="3">Z-910T</strain>
    </source>
</reference>
<evidence type="ECO:0000313" key="3">
    <source>
        <dbReference type="EMBL" id="XBX76276.1"/>
    </source>
</evidence>
<evidence type="ECO:0000259" key="1">
    <source>
        <dbReference type="Pfam" id="PF02826"/>
    </source>
</evidence>
<dbReference type="Pfam" id="PF16924">
    <property type="entry name" value="DpaA_N"/>
    <property type="match status" value="1"/>
</dbReference>
<dbReference type="Pfam" id="PF02826">
    <property type="entry name" value="2-Hacid_dh_C"/>
    <property type="match status" value="1"/>
</dbReference>
<dbReference type="InterPro" id="IPR006140">
    <property type="entry name" value="D-isomer_DH_NAD-bd"/>
</dbReference>
<dbReference type="EMBL" id="CP158367">
    <property type="protein sequence ID" value="XBX76276.1"/>
    <property type="molecule type" value="Genomic_DNA"/>
</dbReference>
<feature type="domain" description="Dipicolinate synthase subunit A N-terminal" evidence="2">
    <location>
        <begin position="4"/>
        <end position="113"/>
    </location>
</feature>
<dbReference type="AlphaFoldDB" id="A0AAU7VQD8"/>
<dbReference type="GO" id="GO:0051287">
    <property type="term" value="F:NAD binding"/>
    <property type="evidence" value="ECO:0007669"/>
    <property type="project" value="InterPro"/>
</dbReference>
<proteinExistence type="predicted"/>
<dbReference type="InterPro" id="IPR036291">
    <property type="entry name" value="NAD(P)-bd_dom_sf"/>
</dbReference>